<keyword evidence="2" id="KW-0560">Oxidoreductase</keyword>
<organism evidence="4 5">
    <name type="scientific">Nosocomiicoccus ampullae</name>
    <dbReference type="NCBI Taxonomy" id="489910"/>
    <lineage>
        <taxon>Bacteria</taxon>
        <taxon>Bacillati</taxon>
        <taxon>Bacillota</taxon>
        <taxon>Bacilli</taxon>
        <taxon>Bacillales</taxon>
        <taxon>Staphylococcaceae</taxon>
        <taxon>Nosocomiicoccus</taxon>
    </lineage>
</organism>
<protein>
    <submittedName>
        <fullName evidence="4">NADP-dependent 3-hydroxy acid dehydrogenase YdfG</fullName>
    </submittedName>
</protein>
<evidence type="ECO:0000313" key="5">
    <source>
        <dbReference type="Proteomes" id="UP000579136"/>
    </source>
</evidence>
<dbReference type="PRINTS" id="PR00080">
    <property type="entry name" value="SDRFAMILY"/>
</dbReference>
<dbReference type="FunFam" id="3.40.50.720:FF:000047">
    <property type="entry name" value="NADP-dependent L-serine/L-allo-threonine dehydrogenase"/>
    <property type="match status" value="1"/>
</dbReference>
<reference evidence="4 5" key="1">
    <citation type="submission" date="2020-08" db="EMBL/GenBank/DDBJ databases">
        <title>Genomic Encyclopedia of Type Strains, Phase IV (KMG-IV): sequencing the most valuable type-strain genomes for metagenomic binning, comparative biology and taxonomic classification.</title>
        <authorList>
            <person name="Goeker M."/>
        </authorList>
    </citation>
    <scope>NUCLEOTIDE SEQUENCE [LARGE SCALE GENOMIC DNA]</scope>
    <source>
        <strain evidence="4 5">DSM 19163</strain>
    </source>
</reference>
<dbReference type="PRINTS" id="PR00081">
    <property type="entry name" value="GDHRDH"/>
</dbReference>
<dbReference type="Gene3D" id="3.40.50.720">
    <property type="entry name" value="NAD(P)-binding Rossmann-like Domain"/>
    <property type="match status" value="1"/>
</dbReference>
<evidence type="ECO:0000256" key="3">
    <source>
        <dbReference type="RuleBase" id="RU000363"/>
    </source>
</evidence>
<comment type="caution">
    <text evidence="4">The sequence shown here is derived from an EMBL/GenBank/DDBJ whole genome shotgun (WGS) entry which is preliminary data.</text>
</comment>
<dbReference type="InterPro" id="IPR036291">
    <property type="entry name" value="NAD(P)-bd_dom_sf"/>
</dbReference>
<dbReference type="Pfam" id="PF00106">
    <property type="entry name" value="adh_short"/>
    <property type="match status" value="1"/>
</dbReference>
<dbReference type="PANTHER" id="PTHR43115:SF4">
    <property type="entry name" value="DEHYDROGENASE_REDUCTASE SDR FAMILY MEMBER 11"/>
    <property type="match status" value="1"/>
</dbReference>
<dbReference type="RefSeq" id="WP_183673833.1">
    <property type="nucleotide sequence ID" value="NZ_CBCRYX010000007.1"/>
</dbReference>
<name>A0A9Q2CZW9_9STAP</name>
<dbReference type="EMBL" id="JACHHF010000004">
    <property type="protein sequence ID" value="MBB5176010.1"/>
    <property type="molecule type" value="Genomic_DNA"/>
</dbReference>
<evidence type="ECO:0000256" key="1">
    <source>
        <dbReference type="ARBA" id="ARBA00006484"/>
    </source>
</evidence>
<proteinExistence type="inferred from homology"/>
<sequence length="229" mass="24760">MELTGKTAIVTGGNGGIGLGIAKRLVEEGANVTITGRSEDKLEDAVKELNSDHVLALKTDVSKFDEVKNLVEKTKEKFGEIDIYVNNAGLMTSSRVTDGDVESWESMIDTNIKGVLYGVHHVVNDMKERGNGHIINTTSVSAHEVTKQSTVYSATKIAALTIGQGLEKELAHTGVRVTSISPGMVDTRLAENVKSDRKKLEARDIANAVIYALTQPDYVNVNEIVVRPV</sequence>
<dbReference type="PANTHER" id="PTHR43115">
    <property type="entry name" value="DEHYDROGENASE/REDUCTASE SDR FAMILY MEMBER 11"/>
    <property type="match status" value="1"/>
</dbReference>
<keyword evidence="5" id="KW-1185">Reference proteome</keyword>
<comment type="similarity">
    <text evidence="1 3">Belongs to the short-chain dehydrogenases/reductases (SDR) family.</text>
</comment>
<dbReference type="InterPro" id="IPR002347">
    <property type="entry name" value="SDR_fam"/>
</dbReference>
<accession>A0A9Q2CZW9</accession>
<evidence type="ECO:0000256" key="2">
    <source>
        <dbReference type="ARBA" id="ARBA00023002"/>
    </source>
</evidence>
<dbReference type="GO" id="GO:0016616">
    <property type="term" value="F:oxidoreductase activity, acting on the CH-OH group of donors, NAD or NADP as acceptor"/>
    <property type="evidence" value="ECO:0007669"/>
    <property type="project" value="UniProtKB-ARBA"/>
</dbReference>
<dbReference type="SUPFAM" id="SSF51735">
    <property type="entry name" value="NAD(P)-binding Rossmann-fold domains"/>
    <property type="match status" value="1"/>
</dbReference>
<dbReference type="AlphaFoldDB" id="A0A9Q2CZW9"/>
<evidence type="ECO:0000313" key="4">
    <source>
        <dbReference type="EMBL" id="MBB5176010.1"/>
    </source>
</evidence>
<dbReference type="Proteomes" id="UP000579136">
    <property type="component" value="Unassembled WGS sequence"/>
</dbReference>
<gene>
    <name evidence="4" type="ORF">HNQ45_000894</name>
</gene>